<reference evidence="2" key="1">
    <citation type="journal article" date="2019" name="Int. J. Syst. Evol. Microbiol.">
        <title>The Global Catalogue of Microorganisms (GCM) 10K type strain sequencing project: providing services to taxonomists for standard genome sequencing and annotation.</title>
        <authorList>
            <consortium name="The Broad Institute Genomics Platform"/>
            <consortium name="The Broad Institute Genome Sequencing Center for Infectious Disease"/>
            <person name="Wu L."/>
            <person name="Ma J."/>
        </authorList>
    </citation>
    <scope>NUCLEOTIDE SEQUENCE [LARGE SCALE GENOMIC DNA]</scope>
    <source>
        <strain evidence="2">CCM 8937</strain>
    </source>
</reference>
<keyword evidence="1" id="KW-0575">Peroxidase</keyword>
<accession>A0ABW4BME5</accession>
<gene>
    <name evidence="1" type="ORF">ACFQ4R_02180</name>
</gene>
<sequence>METLTFNQTANGLQNTQTETWTFKRGIGYAPVQALVSATAVCESYVYQEILTNSKVNYTFEKTVVSYEREEAGHVNPVKTISVTFYLKDVPVEKQGLATRALRLVQANCPVTQSLNASIQISETIIFDD</sequence>
<protein>
    <submittedName>
        <fullName evidence="1">OsmC family protein</fullName>
        <ecNumber evidence="1">1.11.1.-</ecNumber>
    </submittedName>
</protein>
<dbReference type="RefSeq" id="WP_125647186.1">
    <property type="nucleotide sequence ID" value="NZ_JBHTOH010000015.1"/>
</dbReference>
<proteinExistence type="predicted"/>
<dbReference type="InterPro" id="IPR036102">
    <property type="entry name" value="OsmC/Ohrsf"/>
</dbReference>
<dbReference type="SUPFAM" id="SSF82784">
    <property type="entry name" value="OsmC-like"/>
    <property type="match status" value="1"/>
</dbReference>
<dbReference type="Proteomes" id="UP001597191">
    <property type="component" value="Unassembled WGS sequence"/>
</dbReference>
<organism evidence="1 2">
    <name type="scientific">Lapidilactobacillus gannanensis</name>
    <dbReference type="NCBI Taxonomy" id="2486002"/>
    <lineage>
        <taxon>Bacteria</taxon>
        <taxon>Bacillati</taxon>
        <taxon>Bacillota</taxon>
        <taxon>Bacilli</taxon>
        <taxon>Lactobacillales</taxon>
        <taxon>Lactobacillaceae</taxon>
        <taxon>Lapidilactobacillus</taxon>
    </lineage>
</organism>
<name>A0ABW4BME5_9LACO</name>
<comment type="caution">
    <text evidence="1">The sequence shown here is derived from an EMBL/GenBank/DDBJ whole genome shotgun (WGS) entry which is preliminary data.</text>
</comment>
<dbReference type="EC" id="1.11.1.-" evidence="1"/>
<dbReference type="Gene3D" id="3.30.300.20">
    <property type="match status" value="1"/>
</dbReference>
<dbReference type="PANTHER" id="PTHR34352:SF1">
    <property type="entry name" value="PROTEIN YHFA"/>
    <property type="match status" value="1"/>
</dbReference>
<keyword evidence="2" id="KW-1185">Reference proteome</keyword>
<evidence type="ECO:0000313" key="2">
    <source>
        <dbReference type="Proteomes" id="UP001597191"/>
    </source>
</evidence>
<dbReference type="PANTHER" id="PTHR34352">
    <property type="entry name" value="PROTEIN YHFA"/>
    <property type="match status" value="1"/>
</dbReference>
<dbReference type="Pfam" id="PF02566">
    <property type="entry name" value="OsmC"/>
    <property type="match status" value="1"/>
</dbReference>
<dbReference type="InterPro" id="IPR003718">
    <property type="entry name" value="OsmC/Ohr_fam"/>
</dbReference>
<dbReference type="GO" id="GO:0004601">
    <property type="term" value="F:peroxidase activity"/>
    <property type="evidence" value="ECO:0007669"/>
    <property type="project" value="UniProtKB-KW"/>
</dbReference>
<evidence type="ECO:0000313" key="1">
    <source>
        <dbReference type="EMBL" id="MFD1410433.1"/>
    </source>
</evidence>
<keyword evidence="1" id="KW-0560">Oxidoreductase</keyword>
<dbReference type="InterPro" id="IPR015946">
    <property type="entry name" value="KH_dom-like_a/b"/>
</dbReference>
<dbReference type="EMBL" id="JBHTOH010000015">
    <property type="protein sequence ID" value="MFD1410433.1"/>
    <property type="molecule type" value="Genomic_DNA"/>
</dbReference>